<accession>A0A6D2JK69</accession>
<evidence type="ECO:0000256" key="1">
    <source>
        <dbReference type="SAM" id="MobiDB-lite"/>
    </source>
</evidence>
<reference evidence="3 4" key="1">
    <citation type="submission" date="2020-01" db="EMBL/GenBank/DDBJ databases">
        <authorList>
            <person name="Mishra B."/>
        </authorList>
    </citation>
    <scope>NUCLEOTIDE SEQUENCE [LARGE SCALE GENOMIC DNA]</scope>
</reference>
<proteinExistence type="predicted"/>
<evidence type="ECO:0000313" key="2">
    <source>
        <dbReference type="EMBL" id="CAA7025609.1"/>
    </source>
</evidence>
<dbReference type="AlphaFoldDB" id="A0A6D2JK69"/>
<name>A0A6D2JK69_9BRAS</name>
<organism evidence="3 4">
    <name type="scientific">Microthlaspi erraticum</name>
    <dbReference type="NCBI Taxonomy" id="1685480"/>
    <lineage>
        <taxon>Eukaryota</taxon>
        <taxon>Viridiplantae</taxon>
        <taxon>Streptophyta</taxon>
        <taxon>Embryophyta</taxon>
        <taxon>Tracheophyta</taxon>
        <taxon>Spermatophyta</taxon>
        <taxon>Magnoliopsida</taxon>
        <taxon>eudicotyledons</taxon>
        <taxon>Gunneridae</taxon>
        <taxon>Pentapetalae</taxon>
        <taxon>rosids</taxon>
        <taxon>malvids</taxon>
        <taxon>Brassicales</taxon>
        <taxon>Brassicaceae</taxon>
        <taxon>Coluteocarpeae</taxon>
        <taxon>Microthlaspi</taxon>
    </lineage>
</organism>
<protein>
    <submittedName>
        <fullName evidence="3">Uncharacterized protein</fullName>
    </submittedName>
</protein>
<dbReference type="EMBL" id="CACVBM020001010">
    <property type="protein sequence ID" value="CAA7025609.1"/>
    <property type="molecule type" value="Genomic_DNA"/>
</dbReference>
<gene>
    <name evidence="2" type="ORF">MERR_LOCUS12844</name>
    <name evidence="3" type="ORF">MERR_LOCUS26758</name>
</gene>
<evidence type="ECO:0000313" key="4">
    <source>
        <dbReference type="Proteomes" id="UP000467841"/>
    </source>
</evidence>
<dbReference type="OrthoDB" id="1110748at2759"/>
<dbReference type="Proteomes" id="UP000467841">
    <property type="component" value="Unassembled WGS sequence"/>
</dbReference>
<keyword evidence="4" id="KW-1185">Reference proteome</keyword>
<feature type="region of interest" description="Disordered" evidence="1">
    <location>
        <begin position="1"/>
        <end position="24"/>
    </location>
</feature>
<evidence type="ECO:0000313" key="3">
    <source>
        <dbReference type="EMBL" id="CAA7039523.1"/>
    </source>
</evidence>
<dbReference type="EMBL" id="CACVBM020001212">
    <property type="protein sequence ID" value="CAA7039523.1"/>
    <property type="molecule type" value="Genomic_DNA"/>
</dbReference>
<sequence>MGRPKGGTQRRKTKSQQATEEPVYVGYEKGVNDTEDVLNEDRIPEESHVEEDMQEAGLDEAGIEDEVQCNLTETEPKRKKQRGPTKMKYIAKDPNCREKVDFTDLGEPIGSGSVKLSSYLGPLVREHVPVIIDGWRKISEELKTVLRKSVQQGLSLMKTTKRISS</sequence>